<dbReference type="InterPro" id="IPR000719">
    <property type="entry name" value="Prot_kinase_dom"/>
</dbReference>
<dbReference type="InterPro" id="IPR011990">
    <property type="entry name" value="TPR-like_helical_dom_sf"/>
</dbReference>
<dbReference type="Gene3D" id="3.30.200.20">
    <property type="entry name" value="Phosphorylase Kinase, domain 1"/>
    <property type="match status" value="1"/>
</dbReference>
<dbReference type="SUPFAM" id="SSF81901">
    <property type="entry name" value="HCP-like"/>
    <property type="match status" value="1"/>
</dbReference>
<evidence type="ECO:0000313" key="5">
    <source>
        <dbReference type="Proteomes" id="UP000789901"/>
    </source>
</evidence>
<keyword evidence="1" id="KW-0547">Nucleotide-binding</keyword>
<sequence length="1810" mass="208945">MRSDGGGKTSKASQIVGEVYEAASVIAIPFSKFVPIINDIVGVTEDITQIYQSAEHNKRISLVLVERIAAVETSLRYLKIHKDDQKNFFNQENFVVMQKLLDNIQKIKKFIGEVTQLKGLSKYIQAKTIQSTFFDLTNEFDGYINTLKFAIAVDTQAHAERTERETQIIHKDIDELNQIRSLILDSKTNQDQIQQAIEIQNQPLKLADLRKAALSSYVHEEFDDSLKDQELVKAWRLNHGLHLDDNNFMPSNRIILGYNGKLDIIAYSGEPLVYAVVNDGSDKPRSFWDILRHAYPEFSSVKENTTNNIFETDVCLLFPIAIITYAGPISNNFKLDLDNEEVFIIDNYGHFYAKKLLAGGKLILRNFGDAKSVQVEHLKSHLIWALNSYKSQKENPFESTKIIDFPIIETTNGNFLKIPKDLAKWIKRLYEDNFVEIISYEEIVPVLALLKKVIHNNNSESAFTNRLIPGISNKHLEFTLNEWIGKIPSKSLPTWINKFQFQHGILVDQFGIFLAKKQAFTFTQSPNVTENNNYYLQLIQPETRMEDVLLRNNITHKSNSIPFLAYNENNSAKQIDDVIYLFLHNEKIEISFDQCITPLPVFEKAVDNAIRSIHPYRELQKVFNEFGHIFPKSVVLGSQLREILKKQINTSNHASFQKICEASSLEEMNKILEYVKGLDLKYLLTPGGQVIKLNHVIDWFSEFSSAEKLKPIRIDKVAPLYKILNCKLQNEVEIILENRLDSRVLLTGIKTFDFDNHSTEAYARINFDEHKLDSRSYDVFGIIFDNKDIKSEECIVRFSLLDCYGFSAFVNVRDSVANNIKGWQIFWMIVGRPSVVGAFGANYRETNIAFHKVHVDSTKCYDNVIYLPLPLKLIKNCIVLFSASYAPSNDPPKQNFKLLKWSKDVLKIKIITFDIDQPRPSQFYLNICIIYPCEKMAFKVDVGEKLVTYDLFGQNLDVDDYDQFIDFNCYKDIYFNCLNVEFPVKNTKYLYSCHFGYWTIASSGNDNSQLVIKHIIKRRLPSLVQYRDADIPFEAYFMKEVYHVNLVKYINIIETENTFLLITELGFSNQTTNWEALHHYLNHNGALSENQAKKIFQQVVECISFIYKHGFFNININDKNIMISESQIKLFNLEHLMSDEFNENLVYDIQYEDDYNASPEMITGHNYNPEFSDLWSLGVLLYTMIHAYVPFKKPVDTIASTLEMQKSISKECSTILHRLLAKKPHLRGSFKNLLNNPWLSTNIFSRKKGSNNLKKNVGKDTAIEKVFNSKIMRKLDEIIEESQNDIESSLPLQWITVNSLSDIKLIGKGGFGLIFSATWKTPQISGKPHFYWQRASSKVVLKECLNAHENDENDVLKNFLREMRIHAKINGLWGIIDFYGIACGHKPNDLKMVLHHADKYDLNEYLSRNFTSIMWKEKLSIILDIAVGLYQIHDKGIVHRDFHPGNIFLDSSISCIGDFGLSQVADSLTNNNGELFGILPYMAPEVLKEGRYSYASDIYAFGVILIKIATGRNIYDGKSRKEILSTKKCDDKTFDDSIPSFFKDMIQLCCDEEPLNRPKARTLVNEIIDWKLNKMHQFNDKKVLVSYMAEMMVEKSQNNIENDETMFFENDENNDVYSKMKNGSVELGEYIKKAADGDLEAMKNVAICLLKENGIENNMNEAFSWFMKCFNKKIAFTREELIPLFEYFSQDSSDLERQIRYGMMLECGLGVDRDLTKAYLIYKKAANSGHALAQFKTGRFCEQGWGREQDLKEAFHWFKKAIEQKNLGAWSHLNKRYMASFRAEDDLRNTVRYISKITRLIIGENIRCIN</sequence>
<dbReference type="Proteomes" id="UP000789901">
    <property type="component" value="Unassembled WGS sequence"/>
</dbReference>
<gene>
    <name evidence="4" type="ORF">GMARGA_LOCUS708</name>
</gene>
<name>A0ABM8VXA4_GIGMA</name>
<evidence type="ECO:0000256" key="2">
    <source>
        <dbReference type="ARBA" id="ARBA00022840"/>
    </source>
</evidence>
<dbReference type="EMBL" id="CAJVQB010000133">
    <property type="protein sequence ID" value="CAG8469559.1"/>
    <property type="molecule type" value="Genomic_DNA"/>
</dbReference>
<dbReference type="InterPro" id="IPR001245">
    <property type="entry name" value="Ser-Thr/Tyr_kinase_cat_dom"/>
</dbReference>
<dbReference type="SMART" id="SM00671">
    <property type="entry name" value="SEL1"/>
    <property type="match status" value="3"/>
</dbReference>
<evidence type="ECO:0000256" key="1">
    <source>
        <dbReference type="ARBA" id="ARBA00022741"/>
    </source>
</evidence>
<dbReference type="InterPro" id="IPR006597">
    <property type="entry name" value="Sel1-like"/>
</dbReference>
<feature type="domain" description="Protein kinase" evidence="3">
    <location>
        <begin position="984"/>
        <end position="1239"/>
    </location>
</feature>
<dbReference type="Pfam" id="PF08238">
    <property type="entry name" value="Sel1"/>
    <property type="match status" value="3"/>
</dbReference>
<dbReference type="SUPFAM" id="SSF56112">
    <property type="entry name" value="Protein kinase-like (PK-like)"/>
    <property type="match status" value="2"/>
</dbReference>
<dbReference type="Pfam" id="PF00069">
    <property type="entry name" value="Pkinase"/>
    <property type="match status" value="1"/>
</dbReference>
<dbReference type="CDD" id="cd21037">
    <property type="entry name" value="MLKL_NTD"/>
    <property type="match status" value="1"/>
</dbReference>
<dbReference type="Gene3D" id="1.10.510.10">
    <property type="entry name" value="Transferase(Phosphotransferase) domain 1"/>
    <property type="match status" value="2"/>
</dbReference>
<dbReference type="Gene3D" id="1.25.40.10">
    <property type="entry name" value="Tetratricopeptide repeat domain"/>
    <property type="match status" value="1"/>
</dbReference>
<keyword evidence="2" id="KW-0067">ATP-binding</keyword>
<evidence type="ECO:0000313" key="4">
    <source>
        <dbReference type="EMBL" id="CAG8469559.1"/>
    </source>
</evidence>
<dbReference type="PANTHER" id="PTHR24346">
    <property type="entry name" value="MAP/MICROTUBULE AFFINITY-REGULATING KINASE"/>
    <property type="match status" value="1"/>
</dbReference>
<dbReference type="Pfam" id="PF07714">
    <property type="entry name" value="PK_Tyr_Ser-Thr"/>
    <property type="match status" value="1"/>
</dbReference>
<dbReference type="PANTHER" id="PTHR24346:SF51">
    <property type="entry name" value="PAS DOMAIN-CONTAINING SERINE_THREONINE-PROTEIN KINASE"/>
    <property type="match status" value="1"/>
</dbReference>
<feature type="domain" description="Protein kinase" evidence="3">
    <location>
        <begin position="1300"/>
        <end position="1579"/>
    </location>
</feature>
<proteinExistence type="predicted"/>
<organism evidence="4 5">
    <name type="scientific">Gigaspora margarita</name>
    <dbReference type="NCBI Taxonomy" id="4874"/>
    <lineage>
        <taxon>Eukaryota</taxon>
        <taxon>Fungi</taxon>
        <taxon>Fungi incertae sedis</taxon>
        <taxon>Mucoromycota</taxon>
        <taxon>Glomeromycotina</taxon>
        <taxon>Glomeromycetes</taxon>
        <taxon>Diversisporales</taxon>
        <taxon>Gigasporaceae</taxon>
        <taxon>Gigaspora</taxon>
    </lineage>
</organism>
<evidence type="ECO:0000259" key="3">
    <source>
        <dbReference type="PROSITE" id="PS50011"/>
    </source>
</evidence>
<dbReference type="Gene3D" id="1.20.930.20">
    <property type="entry name" value="Adaptor protein Cbl, N-terminal domain"/>
    <property type="match status" value="1"/>
</dbReference>
<dbReference type="PROSITE" id="PS50011">
    <property type="entry name" value="PROTEIN_KINASE_DOM"/>
    <property type="match status" value="2"/>
</dbReference>
<keyword evidence="5" id="KW-1185">Reference proteome</keyword>
<reference evidence="4 5" key="1">
    <citation type="submission" date="2021-06" db="EMBL/GenBank/DDBJ databases">
        <authorList>
            <person name="Kallberg Y."/>
            <person name="Tangrot J."/>
            <person name="Rosling A."/>
        </authorList>
    </citation>
    <scope>NUCLEOTIDE SEQUENCE [LARGE SCALE GENOMIC DNA]</scope>
    <source>
        <strain evidence="4 5">120-4 pot B 10/14</strain>
    </source>
</reference>
<accession>A0ABM8VXA4</accession>
<protein>
    <submittedName>
        <fullName evidence="4">14925_t:CDS:1</fullName>
    </submittedName>
</protein>
<dbReference type="InterPro" id="IPR011009">
    <property type="entry name" value="Kinase-like_dom_sf"/>
</dbReference>
<dbReference type="InterPro" id="IPR059179">
    <property type="entry name" value="MLKL-like_MCAfunc"/>
</dbReference>
<dbReference type="InterPro" id="IPR036537">
    <property type="entry name" value="Adaptor_Cbl_N_dom_sf"/>
</dbReference>
<comment type="caution">
    <text evidence="4">The sequence shown here is derived from an EMBL/GenBank/DDBJ whole genome shotgun (WGS) entry which is preliminary data.</text>
</comment>